<dbReference type="EMBL" id="JASJOS010000003">
    <property type="protein sequence ID" value="MDJ1480363.1"/>
    <property type="molecule type" value="Genomic_DNA"/>
</dbReference>
<dbReference type="GO" id="GO:0005737">
    <property type="term" value="C:cytoplasm"/>
    <property type="evidence" value="ECO:0007669"/>
    <property type="project" value="UniProtKB-UniRule"/>
</dbReference>
<evidence type="ECO:0000256" key="8">
    <source>
        <dbReference type="ARBA" id="ARBA00048169"/>
    </source>
</evidence>
<feature type="domain" description="Porphobilinogen deaminase N-terminal" evidence="10">
    <location>
        <begin position="5"/>
        <end position="203"/>
    </location>
</feature>
<comment type="pathway">
    <text evidence="3">Porphyrin-containing compound metabolism; protoporphyrin-IX biosynthesis; coproporphyrinogen-III from 5-aminolevulinate: step 2/4.</text>
</comment>
<comment type="similarity">
    <text evidence="4">Belongs to the HMBS family.</text>
</comment>
<protein>
    <recommendedName>
        <fullName evidence="9">Hydroxymethylbilane synthase</fullName>
        <ecNumber evidence="9">2.5.1.61</ecNumber>
    </recommendedName>
</protein>
<dbReference type="Proteomes" id="UP001241110">
    <property type="component" value="Unassembled WGS sequence"/>
</dbReference>
<evidence type="ECO:0000256" key="3">
    <source>
        <dbReference type="ARBA" id="ARBA00004735"/>
    </source>
</evidence>
<dbReference type="EC" id="2.5.1.61" evidence="9"/>
<dbReference type="InterPro" id="IPR022418">
    <property type="entry name" value="Porphobilinogen_deaminase_C"/>
</dbReference>
<dbReference type="InterPro" id="IPR036803">
    <property type="entry name" value="Porphobilinogen_deaminase_C_sf"/>
</dbReference>
<evidence type="ECO:0000259" key="11">
    <source>
        <dbReference type="Pfam" id="PF03900"/>
    </source>
</evidence>
<keyword evidence="6 12" id="KW-0808">Transferase</keyword>
<dbReference type="GO" id="GO:0006783">
    <property type="term" value="P:heme biosynthetic process"/>
    <property type="evidence" value="ECO:0007669"/>
    <property type="project" value="TreeGrafter"/>
</dbReference>
<dbReference type="InterPro" id="IPR000860">
    <property type="entry name" value="HemC"/>
</dbReference>
<reference evidence="12" key="1">
    <citation type="submission" date="2023-05" db="EMBL/GenBank/DDBJ databases">
        <authorList>
            <person name="Zhang X."/>
        </authorList>
    </citation>
    <scope>NUCLEOTIDE SEQUENCE</scope>
    <source>
        <strain evidence="12">YF14B1</strain>
    </source>
</reference>
<evidence type="ECO:0000256" key="2">
    <source>
        <dbReference type="ARBA" id="ARBA00002869"/>
    </source>
</evidence>
<evidence type="ECO:0000313" key="12">
    <source>
        <dbReference type="EMBL" id="MDJ1480363.1"/>
    </source>
</evidence>
<dbReference type="Gene3D" id="3.40.190.10">
    <property type="entry name" value="Periplasmic binding protein-like II"/>
    <property type="match status" value="2"/>
</dbReference>
<feature type="domain" description="Porphobilinogen deaminase C-terminal" evidence="11">
    <location>
        <begin position="228"/>
        <end position="297"/>
    </location>
</feature>
<dbReference type="RefSeq" id="WP_313976971.1">
    <property type="nucleotide sequence ID" value="NZ_JASJOS010000003.1"/>
</dbReference>
<dbReference type="Pfam" id="PF03900">
    <property type="entry name" value="Porphobil_deamC"/>
    <property type="match status" value="1"/>
</dbReference>
<dbReference type="PIRSF" id="PIRSF001438">
    <property type="entry name" value="4pyrrol_synth_OHMeBilane_synth"/>
    <property type="match status" value="1"/>
</dbReference>
<evidence type="ECO:0000313" key="13">
    <source>
        <dbReference type="Proteomes" id="UP001241110"/>
    </source>
</evidence>
<keyword evidence="7" id="KW-0627">Porphyrin biosynthesis</keyword>
<dbReference type="InterPro" id="IPR022417">
    <property type="entry name" value="Porphobilin_deaminase_N"/>
</dbReference>
<evidence type="ECO:0000256" key="9">
    <source>
        <dbReference type="NCBIfam" id="TIGR00212"/>
    </source>
</evidence>
<gene>
    <name evidence="12" type="primary">hemC</name>
    <name evidence="12" type="ORF">QNI16_07700</name>
</gene>
<evidence type="ECO:0000256" key="4">
    <source>
        <dbReference type="ARBA" id="ARBA00005638"/>
    </source>
</evidence>
<dbReference type="Gene3D" id="3.30.160.40">
    <property type="entry name" value="Porphobilinogen deaminase, C-terminal domain"/>
    <property type="match status" value="1"/>
</dbReference>
<evidence type="ECO:0000256" key="1">
    <source>
        <dbReference type="ARBA" id="ARBA00001916"/>
    </source>
</evidence>
<accession>A0AAE3U7Q2</accession>
<sequence length="315" mass="34878">MEDIIRIGTRGSALALWQAYHISDLLASGGLSTEIVKIETQGDKILDRSLSKIGSKGVFTAELEDALYTNRIDIAVHSAKDLPSELPDGLEIIAFTERERVNDVLVSFNKEISLTDGKPWIIGTSSTRRVAMLQHYYPYLKTTDMRGNLQTRMRKLQEGQCDALLLAFAGVHRMEYDEHIVAYLPIDTFTPAVGQGSVAVEASVTLEPSKRQRIRTLVNHPTTEIALRTERAYLKRLQGGCSIPSFGLANFDSQEDTVTLHAGIISLDGTRLVAKSLQQSSANAELMGYQMADEILNSGGAEILRKIREQQMLNK</sequence>
<dbReference type="SUPFAM" id="SSF54782">
    <property type="entry name" value="Porphobilinogen deaminase (hydroxymethylbilane synthase), C-terminal domain"/>
    <property type="match status" value="1"/>
</dbReference>
<dbReference type="PANTHER" id="PTHR11557">
    <property type="entry name" value="PORPHOBILINOGEN DEAMINASE"/>
    <property type="match status" value="1"/>
</dbReference>
<dbReference type="PRINTS" id="PR00151">
    <property type="entry name" value="PORPHBDMNASE"/>
</dbReference>
<evidence type="ECO:0000256" key="5">
    <source>
        <dbReference type="ARBA" id="ARBA00011245"/>
    </source>
</evidence>
<organism evidence="12 13">
    <name type="scientific">Xanthocytophaga flava</name>
    <dbReference type="NCBI Taxonomy" id="3048013"/>
    <lineage>
        <taxon>Bacteria</taxon>
        <taxon>Pseudomonadati</taxon>
        <taxon>Bacteroidota</taxon>
        <taxon>Cytophagia</taxon>
        <taxon>Cytophagales</taxon>
        <taxon>Rhodocytophagaceae</taxon>
        <taxon>Xanthocytophaga</taxon>
    </lineage>
</organism>
<comment type="catalytic activity">
    <reaction evidence="8">
        <text>4 porphobilinogen + H2O = hydroxymethylbilane + 4 NH4(+)</text>
        <dbReference type="Rhea" id="RHEA:13185"/>
        <dbReference type="ChEBI" id="CHEBI:15377"/>
        <dbReference type="ChEBI" id="CHEBI:28938"/>
        <dbReference type="ChEBI" id="CHEBI:57845"/>
        <dbReference type="ChEBI" id="CHEBI:58126"/>
        <dbReference type="EC" id="2.5.1.61"/>
    </reaction>
</comment>
<dbReference type="SUPFAM" id="SSF53850">
    <property type="entry name" value="Periplasmic binding protein-like II"/>
    <property type="match status" value="1"/>
</dbReference>
<name>A0AAE3U7Q2_9BACT</name>
<comment type="function">
    <text evidence="2">Tetrapolymerization of the monopyrrole PBG into the hydroxymethylbilane pre-uroporphyrinogen in several discrete steps.</text>
</comment>
<dbReference type="Pfam" id="PF01379">
    <property type="entry name" value="Porphobil_deam"/>
    <property type="match status" value="1"/>
</dbReference>
<dbReference type="FunFam" id="3.40.190.10:FF:000005">
    <property type="entry name" value="Porphobilinogen deaminase"/>
    <property type="match status" value="1"/>
</dbReference>
<evidence type="ECO:0000256" key="7">
    <source>
        <dbReference type="ARBA" id="ARBA00023244"/>
    </source>
</evidence>
<proteinExistence type="inferred from homology"/>
<dbReference type="GO" id="GO:0004418">
    <property type="term" value="F:hydroxymethylbilane synthase activity"/>
    <property type="evidence" value="ECO:0007669"/>
    <property type="project" value="UniProtKB-UniRule"/>
</dbReference>
<comment type="cofactor">
    <cofactor evidence="1">
        <name>dipyrromethane</name>
        <dbReference type="ChEBI" id="CHEBI:60342"/>
    </cofactor>
</comment>
<comment type="caution">
    <text evidence="12">The sequence shown here is derived from an EMBL/GenBank/DDBJ whole genome shotgun (WGS) entry which is preliminary data.</text>
</comment>
<evidence type="ECO:0000256" key="6">
    <source>
        <dbReference type="ARBA" id="ARBA00022679"/>
    </source>
</evidence>
<comment type="subunit">
    <text evidence="5">Monomer.</text>
</comment>
<dbReference type="AlphaFoldDB" id="A0AAE3U7Q2"/>
<dbReference type="NCBIfam" id="TIGR00212">
    <property type="entry name" value="hemC"/>
    <property type="match status" value="1"/>
</dbReference>
<evidence type="ECO:0000259" key="10">
    <source>
        <dbReference type="Pfam" id="PF01379"/>
    </source>
</evidence>
<dbReference type="PANTHER" id="PTHR11557:SF0">
    <property type="entry name" value="PORPHOBILINOGEN DEAMINASE"/>
    <property type="match status" value="1"/>
</dbReference>